<comment type="caution">
    <text evidence="6">The sequence shown here is derived from an EMBL/GenBank/DDBJ whole genome shotgun (WGS) entry which is preliminary data.</text>
</comment>
<reference evidence="6" key="1">
    <citation type="journal article" date="2023" name="Science">
        <title>Elucidation of the pathway for biosynthesis of saponin adjuvants from the soapbark tree.</title>
        <authorList>
            <person name="Reed J."/>
            <person name="Orme A."/>
            <person name="El-Demerdash A."/>
            <person name="Owen C."/>
            <person name="Martin L.B.B."/>
            <person name="Misra R.C."/>
            <person name="Kikuchi S."/>
            <person name="Rejzek M."/>
            <person name="Martin A.C."/>
            <person name="Harkess A."/>
            <person name="Leebens-Mack J."/>
            <person name="Louveau T."/>
            <person name="Stephenson M.J."/>
            <person name="Osbourn A."/>
        </authorList>
    </citation>
    <scope>NUCLEOTIDE SEQUENCE</scope>
    <source>
        <strain evidence="6">S10</strain>
    </source>
</reference>
<keyword evidence="4 5" id="KW-0472">Membrane</keyword>
<protein>
    <submittedName>
        <fullName evidence="6">Protein IRX15-LIKE-like</fullName>
    </submittedName>
</protein>
<gene>
    <name evidence="6" type="ORF">O6P43_011748</name>
</gene>
<evidence type="ECO:0000313" key="6">
    <source>
        <dbReference type="EMBL" id="KAJ7967491.1"/>
    </source>
</evidence>
<dbReference type="EMBL" id="JARAOO010000005">
    <property type="protein sequence ID" value="KAJ7967491.1"/>
    <property type="molecule type" value="Genomic_DNA"/>
</dbReference>
<dbReference type="Pfam" id="PF21729">
    <property type="entry name" value="IRX15_IRX15L_GXM"/>
    <property type="match status" value="1"/>
</dbReference>
<comment type="subcellular location">
    <subcellularLocation>
        <location evidence="1">Golgi apparatus membrane</location>
        <topology evidence="1">Single-pass membrane protein</topology>
    </subcellularLocation>
</comment>
<dbReference type="GO" id="GO:0000139">
    <property type="term" value="C:Golgi membrane"/>
    <property type="evidence" value="ECO:0007669"/>
    <property type="project" value="UniProtKB-SubCell"/>
</dbReference>
<evidence type="ECO:0000256" key="4">
    <source>
        <dbReference type="ARBA" id="ARBA00023136"/>
    </source>
</evidence>
<dbReference type="Proteomes" id="UP001163823">
    <property type="component" value="Chromosome 5"/>
</dbReference>
<keyword evidence="3 5" id="KW-1133">Transmembrane helix</keyword>
<dbReference type="GO" id="GO:0045492">
    <property type="term" value="P:xylan biosynthetic process"/>
    <property type="evidence" value="ECO:0007669"/>
    <property type="project" value="InterPro"/>
</dbReference>
<evidence type="ECO:0000256" key="5">
    <source>
        <dbReference type="SAM" id="Phobius"/>
    </source>
</evidence>
<dbReference type="PANTHER" id="PTHR31444">
    <property type="entry name" value="OS11G0490100 PROTEIN"/>
    <property type="match status" value="1"/>
</dbReference>
<evidence type="ECO:0000256" key="1">
    <source>
        <dbReference type="ARBA" id="ARBA00004194"/>
    </source>
</evidence>
<feature type="transmembrane region" description="Helical" evidence="5">
    <location>
        <begin position="31"/>
        <end position="53"/>
    </location>
</feature>
<name>A0AAD7M020_QUISA</name>
<dbReference type="AlphaFoldDB" id="A0AAD7M020"/>
<organism evidence="6 7">
    <name type="scientific">Quillaja saponaria</name>
    <name type="common">Soap bark tree</name>
    <dbReference type="NCBI Taxonomy" id="32244"/>
    <lineage>
        <taxon>Eukaryota</taxon>
        <taxon>Viridiplantae</taxon>
        <taxon>Streptophyta</taxon>
        <taxon>Embryophyta</taxon>
        <taxon>Tracheophyta</taxon>
        <taxon>Spermatophyta</taxon>
        <taxon>Magnoliopsida</taxon>
        <taxon>eudicotyledons</taxon>
        <taxon>Gunneridae</taxon>
        <taxon>Pentapetalae</taxon>
        <taxon>rosids</taxon>
        <taxon>fabids</taxon>
        <taxon>Fabales</taxon>
        <taxon>Quillajaceae</taxon>
        <taxon>Quillaja</taxon>
    </lineage>
</organism>
<dbReference type="InterPro" id="IPR006514">
    <property type="entry name" value="IRX15/GXM/AGM"/>
</dbReference>
<sequence>MKNNSNTKLILFHPSLHKQSHGGGLPANRRLWLLFILTFFTLAFTVILINTTISTTKTTSSTTASTSPLPSSVSKALLHYTASSNTTHKTMSSAELSSIATTLLQYPNCNFLIFGLTHESLLWSALNSQGRTVFIDESEFLISRFEQTNPGIEAYDVQYTTRVSEYPKLLSLTKTQLKNECRPVQNLLFSDCKIGINDLPNHIYQIPWDVILVDGPRGYFPAAPGRMTAIFTAAVLARSKKLAAGGSGGGVKDKTHVFVHDFNREVERIFSEQFLCEENLVETVDLLGHFVVESLTGDDQSFDFCRNSSSTMSATLLPSSSEIDEDDDLGN</sequence>
<keyword evidence="2 5" id="KW-0812">Transmembrane</keyword>
<dbReference type="NCBIfam" id="TIGR01627">
    <property type="entry name" value="A_thal_3515"/>
    <property type="match status" value="1"/>
</dbReference>
<dbReference type="KEGG" id="qsa:O6P43_011748"/>
<evidence type="ECO:0000313" key="7">
    <source>
        <dbReference type="Proteomes" id="UP001163823"/>
    </source>
</evidence>
<proteinExistence type="predicted"/>
<evidence type="ECO:0000256" key="2">
    <source>
        <dbReference type="ARBA" id="ARBA00022692"/>
    </source>
</evidence>
<accession>A0AAD7M020</accession>
<evidence type="ECO:0000256" key="3">
    <source>
        <dbReference type="ARBA" id="ARBA00022989"/>
    </source>
</evidence>
<keyword evidence="7" id="KW-1185">Reference proteome</keyword>